<evidence type="ECO:0000313" key="3">
    <source>
        <dbReference type="EMBL" id="QEG25253.1"/>
    </source>
</evidence>
<sequence>MPVRSKKRNPPLKRVLVHVLRVAIFVSVLWLIRDAHRQTVWSDADLSNSPQAIEFVQQSVPEATGIAGERVVDSSGNAIGSILQTSPQSDHIIGYSGPTNCLIVLDAENQIVSVAIANSGDTVDHVRAVKDDPDFAKAFSGLGFETSDQWQQIDAVSGATLTSYAIIASVANRMGGSAPSLKFEAQPDMENVRALFDDAVRIELTDRSNIWDVFSDSAKVGFLLTTSPFADQLSGYQGPTMTLAGFDNDGKCVGLVVDQTYENQPYASYLNDDRPFQKFYVGKTLEQLAELSPEDSGIDGVSGATMTSLCVADGLVLAAKAAIEAPANDEAGGSGFSRRAISWWADAITVLLTIFGMLLSFGQIGKSKSLRIAYQLAVILFLGLINGHMLSQASVVGWSKNAIPWSVAPGLVLLSIAAFVVPIVSKHQPYCHHICPFGAIQQLAKKRSPWPVVIPKTLNSVLEFVPFALLLLVVIVAMTGTSFNLASIEPFDAFAFRVAGWATIGVFVVGLVASLVSPMAYCRFGCPTGALLGFLKFRADSHRIGSRDWAAMLLLVAAILFRVVA</sequence>
<keyword evidence="1" id="KW-1133">Transmembrane helix</keyword>
<keyword evidence="1" id="KW-0812">Transmembrane</keyword>
<evidence type="ECO:0000259" key="2">
    <source>
        <dbReference type="SMART" id="SM00900"/>
    </source>
</evidence>
<keyword evidence="1" id="KW-0472">Membrane</keyword>
<organism evidence="3 4">
    <name type="scientific">Mariniblastus fucicola</name>
    <dbReference type="NCBI Taxonomy" id="980251"/>
    <lineage>
        <taxon>Bacteria</taxon>
        <taxon>Pseudomonadati</taxon>
        <taxon>Planctomycetota</taxon>
        <taxon>Planctomycetia</taxon>
        <taxon>Pirellulales</taxon>
        <taxon>Pirellulaceae</taxon>
        <taxon>Mariniblastus</taxon>
    </lineage>
</organism>
<feature type="transmembrane region" description="Helical" evidence="1">
    <location>
        <begin position="545"/>
        <end position="564"/>
    </location>
</feature>
<keyword evidence="4" id="KW-1185">Reference proteome</keyword>
<dbReference type="OrthoDB" id="235065at2"/>
<evidence type="ECO:0000313" key="4">
    <source>
        <dbReference type="Proteomes" id="UP000322214"/>
    </source>
</evidence>
<dbReference type="InterPro" id="IPR017896">
    <property type="entry name" value="4Fe4S_Fe-S-bd"/>
</dbReference>
<dbReference type="InterPro" id="IPR007329">
    <property type="entry name" value="FMN-bd"/>
</dbReference>
<dbReference type="KEGG" id="mff:MFFC18_51770"/>
<dbReference type="GO" id="GO:0016020">
    <property type="term" value="C:membrane"/>
    <property type="evidence" value="ECO:0007669"/>
    <property type="project" value="InterPro"/>
</dbReference>
<feature type="transmembrane region" description="Helical" evidence="1">
    <location>
        <begin position="402"/>
        <end position="424"/>
    </location>
</feature>
<protein>
    <submittedName>
        <fullName evidence="3">Electron transport protein YccM</fullName>
    </submittedName>
</protein>
<reference evidence="3 4" key="1">
    <citation type="submission" date="2019-08" db="EMBL/GenBank/DDBJ databases">
        <title>Deep-cultivation of Planctomycetes and their phenomic and genomic characterization uncovers novel biology.</title>
        <authorList>
            <person name="Wiegand S."/>
            <person name="Jogler M."/>
            <person name="Boedeker C."/>
            <person name="Pinto D."/>
            <person name="Vollmers J."/>
            <person name="Rivas-Marin E."/>
            <person name="Kohn T."/>
            <person name="Peeters S.H."/>
            <person name="Heuer A."/>
            <person name="Rast P."/>
            <person name="Oberbeckmann S."/>
            <person name="Bunk B."/>
            <person name="Jeske O."/>
            <person name="Meyerdierks A."/>
            <person name="Storesund J.E."/>
            <person name="Kallscheuer N."/>
            <person name="Luecker S."/>
            <person name="Lage O.M."/>
            <person name="Pohl T."/>
            <person name="Merkel B.J."/>
            <person name="Hornburger P."/>
            <person name="Mueller R.-W."/>
            <person name="Bruemmer F."/>
            <person name="Labrenz M."/>
            <person name="Spormann A.M."/>
            <person name="Op den Camp H."/>
            <person name="Overmann J."/>
            <person name="Amann R."/>
            <person name="Jetten M.S.M."/>
            <person name="Mascher T."/>
            <person name="Medema M.H."/>
            <person name="Devos D.P."/>
            <person name="Kaster A.-K."/>
            <person name="Ovreas L."/>
            <person name="Rohde M."/>
            <person name="Galperin M.Y."/>
            <person name="Jogler C."/>
        </authorList>
    </citation>
    <scope>NUCLEOTIDE SEQUENCE [LARGE SCALE GENOMIC DNA]</scope>
    <source>
        <strain evidence="3 4">FC18</strain>
    </source>
</reference>
<feature type="transmembrane region" description="Helical" evidence="1">
    <location>
        <begin position="464"/>
        <end position="486"/>
    </location>
</feature>
<dbReference type="EMBL" id="CP042912">
    <property type="protein sequence ID" value="QEG25253.1"/>
    <property type="molecule type" value="Genomic_DNA"/>
</dbReference>
<dbReference type="AlphaFoldDB" id="A0A5B9PSP7"/>
<feature type="transmembrane region" description="Helical" evidence="1">
    <location>
        <begin position="372"/>
        <end position="390"/>
    </location>
</feature>
<dbReference type="Pfam" id="PF12801">
    <property type="entry name" value="Fer4_5"/>
    <property type="match status" value="2"/>
</dbReference>
<feature type="transmembrane region" description="Helical" evidence="1">
    <location>
        <begin position="12"/>
        <end position="32"/>
    </location>
</feature>
<accession>A0A5B9PSP7</accession>
<feature type="domain" description="FMN-binding" evidence="2">
    <location>
        <begin position="235"/>
        <end position="322"/>
    </location>
</feature>
<feature type="transmembrane region" description="Helical" evidence="1">
    <location>
        <begin position="498"/>
        <end position="524"/>
    </location>
</feature>
<dbReference type="Proteomes" id="UP000322214">
    <property type="component" value="Chromosome"/>
</dbReference>
<dbReference type="STRING" id="980251.GCA_001642875_03785"/>
<dbReference type="RefSeq" id="WP_084417318.1">
    <property type="nucleotide sequence ID" value="NZ_CP042912.1"/>
</dbReference>
<feature type="transmembrane region" description="Helical" evidence="1">
    <location>
        <begin position="341"/>
        <end position="360"/>
    </location>
</feature>
<name>A0A5B9PSP7_9BACT</name>
<proteinExistence type="predicted"/>
<dbReference type="Pfam" id="PF04205">
    <property type="entry name" value="FMN_bind"/>
    <property type="match status" value="2"/>
</dbReference>
<dbReference type="GO" id="GO:0010181">
    <property type="term" value="F:FMN binding"/>
    <property type="evidence" value="ECO:0007669"/>
    <property type="project" value="InterPro"/>
</dbReference>
<gene>
    <name evidence="3" type="primary">yccM_2</name>
    <name evidence="3" type="ORF">MFFC18_51770</name>
</gene>
<dbReference type="SMART" id="SM00900">
    <property type="entry name" value="FMN_bind"/>
    <property type="match status" value="2"/>
</dbReference>
<feature type="domain" description="FMN-binding" evidence="2">
    <location>
        <begin position="94"/>
        <end position="177"/>
    </location>
</feature>
<evidence type="ECO:0000256" key="1">
    <source>
        <dbReference type="SAM" id="Phobius"/>
    </source>
</evidence>